<keyword evidence="5 7" id="KW-0472">Membrane</keyword>
<dbReference type="PANTHER" id="PTHR13353:SF14">
    <property type="entry name" value="PROTEIN PGR"/>
    <property type="match status" value="1"/>
</dbReference>
<protein>
    <recommendedName>
        <fullName evidence="9">Transmembrane protein 19</fullName>
    </recommendedName>
</protein>
<dbReference type="Pfam" id="PF01940">
    <property type="entry name" value="DUF92"/>
    <property type="match status" value="1"/>
</dbReference>
<evidence type="ECO:0000256" key="6">
    <source>
        <dbReference type="SAM" id="MobiDB-lite"/>
    </source>
</evidence>
<reference evidence="8" key="1">
    <citation type="submission" date="2021-01" db="EMBL/GenBank/DDBJ databases">
        <authorList>
            <person name="Corre E."/>
            <person name="Pelletier E."/>
            <person name="Niang G."/>
            <person name="Scheremetjew M."/>
            <person name="Finn R."/>
            <person name="Kale V."/>
            <person name="Holt S."/>
            <person name="Cochrane G."/>
            <person name="Meng A."/>
            <person name="Brown T."/>
            <person name="Cohen L."/>
        </authorList>
    </citation>
    <scope>NUCLEOTIDE SEQUENCE</scope>
    <source>
        <strain evidence="8">SAG 11-49</strain>
    </source>
</reference>
<comment type="similarity">
    <text evidence="2">Belongs to the TMEM19 family.</text>
</comment>
<feature type="region of interest" description="Disordered" evidence="6">
    <location>
        <begin position="105"/>
        <end position="156"/>
    </location>
</feature>
<dbReference type="InterPro" id="IPR002794">
    <property type="entry name" value="DUF92_TMEM19"/>
</dbReference>
<feature type="transmembrane region" description="Helical" evidence="7">
    <location>
        <begin position="488"/>
        <end position="510"/>
    </location>
</feature>
<keyword evidence="4 7" id="KW-1133">Transmembrane helix</keyword>
<evidence type="ECO:0000256" key="3">
    <source>
        <dbReference type="ARBA" id="ARBA00022692"/>
    </source>
</evidence>
<dbReference type="AlphaFoldDB" id="A0A7S0WZ08"/>
<feature type="transmembrane region" description="Helical" evidence="7">
    <location>
        <begin position="442"/>
        <end position="468"/>
    </location>
</feature>
<evidence type="ECO:0000256" key="4">
    <source>
        <dbReference type="ARBA" id="ARBA00022989"/>
    </source>
</evidence>
<feature type="region of interest" description="Disordered" evidence="6">
    <location>
        <begin position="181"/>
        <end position="204"/>
    </location>
</feature>
<feature type="transmembrane region" description="Helical" evidence="7">
    <location>
        <begin position="543"/>
        <end position="564"/>
    </location>
</feature>
<dbReference type="GO" id="GO:0016020">
    <property type="term" value="C:membrane"/>
    <property type="evidence" value="ECO:0007669"/>
    <property type="project" value="UniProtKB-SubCell"/>
</dbReference>
<dbReference type="PANTHER" id="PTHR13353">
    <property type="entry name" value="TRANSMEMBRANE PROTEIN 19"/>
    <property type="match status" value="1"/>
</dbReference>
<evidence type="ECO:0008006" key="9">
    <source>
        <dbReference type="Google" id="ProtNLM"/>
    </source>
</evidence>
<feature type="transmembrane region" description="Helical" evidence="7">
    <location>
        <begin position="299"/>
        <end position="325"/>
    </location>
</feature>
<gene>
    <name evidence="8" type="ORF">CLEI1391_LOCUS17092</name>
</gene>
<evidence type="ECO:0000313" key="8">
    <source>
        <dbReference type="EMBL" id="CAD8692909.1"/>
    </source>
</evidence>
<feature type="compositionally biased region" description="Low complexity" evidence="6">
    <location>
        <begin position="119"/>
        <end position="143"/>
    </location>
</feature>
<feature type="region of interest" description="Disordered" evidence="6">
    <location>
        <begin position="63"/>
        <end position="93"/>
    </location>
</feature>
<evidence type="ECO:0000256" key="2">
    <source>
        <dbReference type="ARBA" id="ARBA00009012"/>
    </source>
</evidence>
<accession>A0A7S0WZ08</accession>
<keyword evidence="3 7" id="KW-0812">Transmembrane</keyword>
<evidence type="ECO:0000256" key="7">
    <source>
        <dbReference type="SAM" id="Phobius"/>
    </source>
</evidence>
<dbReference type="EMBL" id="HBFB01030557">
    <property type="protein sequence ID" value="CAD8692909.1"/>
    <property type="molecule type" value="Transcribed_RNA"/>
</dbReference>
<comment type="subcellular location">
    <subcellularLocation>
        <location evidence="1">Membrane</location>
        <topology evidence="1">Multi-pass membrane protein</topology>
    </subcellularLocation>
</comment>
<proteinExistence type="inferred from homology"/>
<feature type="compositionally biased region" description="Low complexity" evidence="6">
    <location>
        <begin position="67"/>
        <end position="93"/>
    </location>
</feature>
<feature type="transmembrane region" description="Helical" evidence="7">
    <location>
        <begin position="252"/>
        <end position="279"/>
    </location>
</feature>
<evidence type="ECO:0000256" key="5">
    <source>
        <dbReference type="ARBA" id="ARBA00023136"/>
    </source>
</evidence>
<sequence length="566" mass="57473">MTPCGLNPPRLYTCRARPLASTSGCQPLSIQQPCLPLHGNLGVRMLSMSGKGLSMRPVCMRSANEDAGQPSSSASSSSASGSSYGPAGSSSSQARHQILGFVNTPQTATPWPAAGSTFPPGAQPGLGAPGSTAQPGTSSSGRTNGNGDGMGMPQDASTFQQQSYSQYYKSLNASVSVGTQTDSAASSSTGTGSEGGAGSSGATSGADTVAQALARAQEALAHAETSLDGIDKLPSATPPSTLPRAVKVVRDLVIVGGISVLLVASHAFGLAVQLSAAVLGSLGIAWWGHTRKSLAQSGAIAAMVVGTGTLGCSLRFGCTLLAFFFSSSKLTQYKEEAKEGLDESSKKGGQRDWVQVFCNGLVPTILAVSYGVLAGCVDVPLGPSAQLEPWRARLATALAGAFMGYYACCCGDTWASELGPLSKDTPRLITNMRPVRRGTNGGVTLLGLSASVAGGAFIGAVFYAAAVVSPTLWIFEAQRALALSQWRLIPLGLMAGLFGSVLDSVLGATLQYTGYNTATQKITSKPGPGVTHISGLSFLDNNAVNMVSATITAALTALATLAVFGG</sequence>
<organism evidence="8">
    <name type="scientific">Chlamydomonas leiostraca</name>
    <dbReference type="NCBI Taxonomy" id="1034604"/>
    <lineage>
        <taxon>Eukaryota</taxon>
        <taxon>Viridiplantae</taxon>
        <taxon>Chlorophyta</taxon>
        <taxon>core chlorophytes</taxon>
        <taxon>Chlorophyceae</taxon>
        <taxon>CS clade</taxon>
        <taxon>Chlamydomonadales</taxon>
        <taxon>Chlamydomonadaceae</taxon>
        <taxon>Chlamydomonas</taxon>
    </lineage>
</organism>
<name>A0A7S0WZ08_9CHLO</name>
<feature type="compositionally biased region" description="Low complexity" evidence="6">
    <location>
        <begin position="181"/>
        <end position="191"/>
    </location>
</feature>
<evidence type="ECO:0000256" key="1">
    <source>
        <dbReference type="ARBA" id="ARBA00004141"/>
    </source>
</evidence>